<dbReference type="PANTHER" id="PTHR23234:SF10">
    <property type="entry name" value="RIKEN CDNA 6720489N17 GENE-RELATED"/>
    <property type="match status" value="1"/>
</dbReference>
<accession>A0A8S4NUC1</accession>
<keyword evidence="4 7" id="KW-0863">Zinc-finger</keyword>
<evidence type="ECO:0000256" key="2">
    <source>
        <dbReference type="ARBA" id="ARBA00022723"/>
    </source>
</evidence>
<evidence type="ECO:0000259" key="9">
    <source>
        <dbReference type="PROSITE" id="PS50157"/>
    </source>
</evidence>
<feature type="region of interest" description="Disordered" evidence="8">
    <location>
        <begin position="1"/>
        <end position="22"/>
    </location>
</feature>
<feature type="domain" description="C2H2-type" evidence="9">
    <location>
        <begin position="358"/>
        <end position="382"/>
    </location>
</feature>
<feature type="region of interest" description="Disordered" evidence="8">
    <location>
        <begin position="86"/>
        <end position="113"/>
    </location>
</feature>
<proteinExistence type="predicted"/>
<evidence type="ECO:0000256" key="4">
    <source>
        <dbReference type="ARBA" id="ARBA00022771"/>
    </source>
</evidence>
<reference evidence="10" key="1">
    <citation type="submission" date="2022-03" db="EMBL/GenBank/DDBJ databases">
        <authorList>
            <person name="Martin C."/>
        </authorList>
    </citation>
    <scope>NUCLEOTIDE SEQUENCE</scope>
</reference>
<dbReference type="PANTHER" id="PTHR23234">
    <property type="entry name" value="ZNF44 PROTEIN"/>
    <property type="match status" value="1"/>
</dbReference>
<dbReference type="InterPro" id="IPR013087">
    <property type="entry name" value="Znf_C2H2_type"/>
</dbReference>
<keyword evidence="3" id="KW-0677">Repeat</keyword>
<dbReference type="PROSITE" id="PS50157">
    <property type="entry name" value="ZINC_FINGER_C2H2_2"/>
    <property type="match status" value="8"/>
</dbReference>
<dbReference type="GO" id="GO:0005634">
    <property type="term" value="C:nucleus"/>
    <property type="evidence" value="ECO:0007669"/>
    <property type="project" value="UniProtKB-SubCell"/>
</dbReference>
<keyword evidence="2" id="KW-0479">Metal-binding</keyword>
<protein>
    <recommendedName>
        <fullName evidence="9">C2H2-type domain-containing protein</fullName>
    </recommendedName>
</protein>
<keyword evidence="11" id="KW-1185">Reference proteome</keyword>
<feature type="domain" description="C2H2-type" evidence="9">
    <location>
        <begin position="274"/>
        <end position="301"/>
    </location>
</feature>
<dbReference type="PROSITE" id="PS00028">
    <property type="entry name" value="ZINC_FINGER_C2H2_1"/>
    <property type="match status" value="8"/>
</dbReference>
<evidence type="ECO:0000313" key="11">
    <source>
        <dbReference type="Proteomes" id="UP000749559"/>
    </source>
</evidence>
<dbReference type="SMART" id="SM00355">
    <property type="entry name" value="ZnF_C2H2"/>
    <property type="match status" value="8"/>
</dbReference>
<dbReference type="AlphaFoldDB" id="A0A8S4NUC1"/>
<dbReference type="FunFam" id="3.30.160.60:FF:000624">
    <property type="entry name" value="zinc finger protein 697"/>
    <property type="match status" value="2"/>
</dbReference>
<comment type="caution">
    <text evidence="10">The sequence shown here is derived from an EMBL/GenBank/DDBJ whole genome shotgun (WGS) entry which is preliminary data.</text>
</comment>
<evidence type="ECO:0000313" key="10">
    <source>
        <dbReference type="EMBL" id="CAH1784081.1"/>
    </source>
</evidence>
<dbReference type="GO" id="GO:0008270">
    <property type="term" value="F:zinc ion binding"/>
    <property type="evidence" value="ECO:0007669"/>
    <property type="project" value="UniProtKB-KW"/>
</dbReference>
<gene>
    <name evidence="10" type="ORF">OFUS_LOCUS10334</name>
</gene>
<feature type="domain" description="C2H2-type" evidence="9">
    <location>
        <begin position="330"/>
        <end position="357"/>
    </location>
</feature>
<dbReference type="FunFam" id="3.30.160.60:FF:000710">
    <property type="entry name" value="Zinc finger protein 768"/>
    <property type="match status" value="1"/>
</dbReference>
<evidence type="ECO:0000256" key="3">
    <source>
        <dbReference type="ARBA" id="ARBA00022737"/>
    </source>
</evidence>
<feature type="domain" description="C2H2-type" evidence="9">
    <location>
        <begin position="302"/>
        <end position="329"/>
    </location>
</feature>
<keyword evidence="6" id="KW-0539">Nucleus</keyword>
<feature type="non-terminal residue" evidence="10">
    <location>
        <position position="1"/>
    </location>
</feature>
<sequence>KDDHITSHPNVNAGDATENDSVSVNSNTAAKAYVIEQDVLDNIIDAGVNVSIAVQADEYEIERSGSKLPSRKRIIPVKFRDYGNIEEDYDDEDYEPGEDSDKDTSNYESSVLRKRGRPRKYIKLDKDLTGKVGEETIGDSGDIGADLNQHVTKTTSRGKQAFACPQCTKTFSLRGNLNVHMRIHRAERPFPCSKCEKAFRSKESLRRHNFIHDGVKPFKCGECKRSFSSNQALKEHMNLHTNEKPLKCDVCEKSFRQASCLARHLMTHQSELKHACPMCGKRFTQAAYVRSHIKSHTGERPFVCAVCSKGFAHRSDLNRHRTVHTGEKPYACDICYARFSDASSRRRHYKEHEGVKPYNCNLCQEGFKRSGQLKVHLSKKHAVWSEFSSDNNGEVQYVYAASDNTETQEALQSIETTKIGPAGSFIVQDGVAIQAQSVSTPEVTTVSNALDLLGENDAISVYHVIETVDEATGEKHTQILEIQGSIDDLPSDAVVLTEDSQIVPSVSHEVIADSNEVIAHSNEVIAGSKDVISDSKETTVDSNEAASDSNKVTIDPNKVIINSNETITDSHEVIDDSTEEITTSKEVITEAGEVMVDSNEVIADTDEVVQDSYEIADNPNEIANELRDVDGDSDVNVPVTVDEFHPESTRNPREAKTIDTTDGSSISVNFIPSEAPQSNETLILSNQLSAEECVTFPSDTSIQTTNTTTEVGNDSMDALEIVSNQETVHFIAHPDFGKQEYYNWLSNFSELCKVVPMPLDMTFFQNISQVHKTLSDELANPNGILKNKKNFETLMLISADLNGIINEHLTTVLKSLE</sequence>
<dbReference type="OrthoDB" id="6077919at2759"/>
<dbReference type="FunFam" id="3.30.160.60:FF:000870">
    <property type="entry name" value="zinc finger protein 197 isoform X1"/>
    <property type="match status" value="1"/>
</dbReference>
<evidence type="ECO:0000256" key="6">
    <source>
        <dbReference type="ARBA" id="ARBA00023242"/>
    </source>
</evidence>
<dbReference type="SUPFAM" id="SSF57667">
    <property type="entry name" value="beta-beta-alpha zinc fingers"/>
    <property type="match status" value="5"/>
</dbReference>
<evidence type="ECO:0000256" key="1">
    <source>
        <dbReference type="ARBA" id="ARBA00004123"/>
    </source>
</evidence>
<dbReference type="InterPro" id="IPR050758">
    <property type="entry name" value="Znf_C2H2-type"/>
</dbReference>
<evidence type="ECO:0000256" key="8">
    <source>
        <dbReference type="SAM" id="MobiDB-lite"/>
    </source>
</evidence>
<evidence type="ECO:0000256" key="5">
    <source>
        <dbReference type="ARBA" id="ARBA00022833"/>
    </source>
</evidence>
<keyword evidence="5" id="KW-0862">Zinc</keyword>
<feature type="compositionally biased region" description="Acidic residues" evidence="8">
    <location>
        <begin position="86"/>
        <end position="101"/>
    </location>
</feature>
<feature type="domain" description="C2H2-type" evidence="9">
    <location>
        <begin position="190"/>
        <end position="217"/>
    </location>
</feature>
<organism evidence="10 11">
    <name type="scientific">Owenia fusiformis</name>
    <name type="common">Polychaete worm</name>
    <dbReference type="NCBI Taxonomy" id="6347"/>
    <lineage>
        <taxon>Eukaryota</taxon>
        <taxon>Metazoa</taxon>
        <taxon>Spiralia</taxon>
        <taxon>Lophotrochozoa</taxon>
        <taxon>Annelida</taxon>
        <taxon>Polychaeta</taxon>
        <taxon>Sedentaria</taxon>
        <taxon>Canalipalpata</taxon>
        <taxon>Sabellida</taxon>
        <taxon>Oweniida</taxon>
        <taxon>Oweniidae</taxon>
        <taxon>Owenia</taxon>
    </lineage>
</organism>
<dbReference type="Pfam" id="PF00096">
    <property type="entry name" value="zf-C2H2"/>
    <property type="match status" value="7"/>
</dbReference>
<dbReference type="FunFam" id="3.30.160.60:FF:000100">
    <property type="entry name" value="Zinc finger 45-like"/>
    <property type="match status" value="3"/>
</dbReference>
<dbReference type="Gene3D" id="3.30.160.60">
    <property type="entry name" value="Classic Zinc Finger"/>
    <property type="match status" value="8"/>
</dbReference>
<comment type="subcellular location">
    <subcellularLocation>
        <location evidence="1">Nucleus</location>
    </subcellularLocation>
</comment>
<dbReference type="InterPro" id="IPR036236">
    <property type="entry name" value="Znf_C2H2_sf"/>
</dbReference>
<feature type="domain" description="C2H2-type" evidence="9">
    <location>
        <begin position="218"/>
        <end position="245"/>
    </location>
</feature>
<feature type="domain" description="C2H2-type" evidence="9">
    <location>
        <begin position="246"/>
        <end position="273"/>
    </location>
</feature>
<evidence type="ECO:0000256" key="7">
    <source>
        <dbReference type="PROSITE-ProRule" id="PRU00042"/>
    </source>
</evidence>
<dbReference type="EMBL" id="CAIIXF020000005">
    <property type="protein sequence ID" value="CAH1784081.1"/>
    <property type="molecule type" value="Genomic_DNA"/>
</dbReference>
<dbReference type="Proteomes" id="UP000749559">
    <property type="component" value="Unassembled WGS sequence"/>
</dbReference>
<feature type="domain" description="C2H2-type" evidence="9">
    <location>
        <begin position="162"/>
        <end position="189"/>
    </location>
</feature>
<name>A0A8S4NUC1_OWEFU</name>